<proteinExistence type="inferred from homology"/>
<reference evidence="6 7" key="1">
    <citation type="submission" date="2018-01" db="EMBL/GenBank/DDBJ databases">
        <title>Bacillales members from the olive rhizosphere are effective biological control agents against Verticillium dahliae.</title>
        <authorList>
            <person name="Gomez-Lama C."/>
            <person name="Legarda G."/>
            <person name="Ruano-Rosa D."/>
            <person name="Pizarro-Tobias P."/>
            <person name="Valverde-Corredor A."/>
            <person name="Niqui J.L."/>
            <person name="Trivino J.C."/>
            <person name="Roca A."/>
            <person name="Mercado-Blanco J."/>
        </authorList>
    </citation>
    <scope>NUCLEOTIDE SEQUENCE [LARGE SCALE GENOMIC DNA]</scope>
    <source>
        <strain evidence="6 7">PIC167</strain>
    </source>
</reference>
<dbReference type="InterPro" id="IPR010160">
    <property type="entry name" value="CRISPR-assoc_prot_Cmr5"/>
</dbReference>
<dbReference type="Gene3D" id="1.10.520.30">
    <property type="entry name" value="AF1862-like domain"/>
    <property type="match status" value="1"/>
</dbReference>
<dbReference type="SUPFAM" id="SSF158568">
    <property type="entry name" value="AF1862-like"/>
    <property type="match status" value="1"/>
</dbReference>
<evidence type="ECO:0000256" key="4">
    <source>
        <dbReference type="ARBA" id="ARBA00023118"/>
    </source>
</evidence>
<dbReference type="InterPro" id="IPR023101">
    <property type="entry name" value="AF1862-like_dom_sf"/>
</dbReference>
<comment type="subcellular location">
    <subcellularLocation>
        <location evidence="1">Cytoplasm</location>
    </subcellularLocation>
</comment>
<dbReference type="RefSeq" id="WP_137061809.1">
    <property type="nucleotide sequence ID" value="NZ_PNXQ01000012.1"/>
</dbReference>
<evidence type="ECO:0000256" key="3">
    <source>
        <dbReference type="ARBA" id="ARBA00022490"/>
    </source>
</evidence>
<gene>
    <name evidence="6" type="primary">cmr5</name>
    <name evidence="6" type="ORF">C1I60_11360</name>
</gene>
<dbReference type="EMBL" id="PNXQ01000012">
    <property type="protein sequence ID" value="TKH43948.1"/>
    <property type="molecule type" value="Genomic_DNA"/>
</dbReference>
<sequence>MKSVAHTYAEKALHSIRQIESSSNDKEYGRLCQLFPSMLLVNGLRLTVAFFRSKAGSDPSSNHGRYLSDMEAALGISSWEKELSSPHMTEYRDLSQRTLKAAVWFKRYAEAILRVEASDSMDA</sequence>
<comment type="caution">
    <text evidence="6">The sequence shown here is derived from an EMBL/GenBank/DDBJ whole genome shotgun (WGS) entry which is preliminary data.</text>
</comment>
<dbReference type="Proteomes" id="UP000308114">
    <property type="component" value="Unassembled WGS sequence"/>
</dbReference>
<evidence type="ECO:0000256" key="2">
    <source>
        <dbReference type="ARBA" id="ARBA00006161"/>
    </source>
</evidence>
<dbReference type="GO" id="GO:0051607">
    <property type="term" value="P:defense response to virus"/>
    <property type="evidence" value="ECO:0007669"/>
    <property type="project" value="UniProtKB-KW"/>
</dbReference>
<organism evidence="6 7">
    <name type="scientific">Paenibacillus terrae</name>
    <dbReference type="NCBI Taxonomy" id="159743"/>
    <lineage>
        <taxon>Bacteria</taxon>
        <taxon>Bacillati</taxon>
        <taxon>Bacillota</taxon>
        <taxon>Bacilli</taxon>
        <taxon>Bacillales</taxon>
        <taxon>Paenibacillaceae</taxon>
        <taxon>Paenibacillus</taxon>
    </lineage>
</organism>
<accession>A0A4U2Q3Q2</accession>
<keyword evidence="4" id="KW-0051">Antiviral defense</keyword>
<dbReference type="NCBIfam" id="TIGR01881">
    <property type="entry name" value="cas_Cmr5"/>
    <property type="match status" value="1"/>
</dbReference>
<evidence type="ECO:0000313" key="6">
    <source>
        <dbReference type="EMBL" id="TKH43948.1"/>
    </source>
</evidence>
<comment type="similarity">
    <text evidence="2">Belongs to the CRISPR system Cmr5 family.</text>
</comment>
<name>A0A4U2Q3Q2_9BACL</name>
<dbReference type="GO" id="GO:0005737">
    <property type="term" value="C:cytoplasm"/>
    <property type="evidence" value="ECO:0007669"/>
    <property type="project" value="UniProtKB-SubCell"/>
</dbReference>
<protein>
    <recommendedName>
        <fullName evidence="5">CRISPR type III-B/RAMP module-associated protein Cmr5</fullName>
    </recommendedName>
</protein>
<keyword evidence="3" id="KW-0963">Cytoplasm</keyword>
<dbReference type="Pfam" id="PF09701">
    <property type="entry name" value="Cas_Cmr5"/>
    <property type="match status" value="1"/>
</dbReference>
<dbReference type="AlphaFoldDB" id="A0A4U2Q3Q2"/>
<evidence type="ECO:0000256" key="1">
    <source>
        <dbReference type="ARBA" id="ARBA00004496"/>
    </source>
</evidence>
<evidence type="ECO:0000256" key="5">
    <source>
        <dbReference type="ARBA" id="ARBA00030001"/>
    </source>
</evidence>
<evidence type="ECO:0000313" key="7">
    <source>
        <dbReference type="Proteomes" id="UP000308114"/>
    </source>
</evidence>